<dbReference type="EMBL" id="WIVV01000032">
    <property type="protein sequence ID" value="MQU42720.1"/>
    <property type="molecule type" value="Genomic_DNA"/>
</dbReference>
<comment type="caution">
    <text evidence="4">The sequence shown here is derived from an EMBL/GenBank/DDBJ whole genome shotgun (WGS) entry which is preliminary data.</text>
</comment>
<evidence type="ECO:0000313" key="4">
    <source>
        <dbReference type="EMBL" id="MQU42720.1"/>
    </source>
</evidence>
<evidence type="ECO:0000313" key="3">
    <source>
        <dbReference type="EMBL" id="MQU32366.1"/>
    </source>
</evidence>
<dbReference type="Proteomes" id="UP000470186">
    <property type="component" value="Unassembled WGS sequence"/>
</dbReference>
<evidence type="ECO:0000313" key="5">
    <source>
        <dbReference type="Proteomes" id="UP000447574"/>
    </source>
</evidence>
<sequence length="292" mass="33031">MPAPLIHLIGRIVDGAYRAYRANQTIENGKSAVELVQLVREIEQRREHIKQTLRATIEAMAQEIDTKSSTFAVVDRGGNSTVSRRGQENIEFKEYIERKVPFRPAISQVCTVALQMPIKVPRRIRKKIAGDTVETTIEIALKQFTASLFFEAVDEALEWRSPLKSEPNYNGTSKKALLGEPATRPKRFGSDIQPFWPRPKGLLAPDLVIVEYRHEPFETENVFAAVEIKFPGDWAKKNQLETYVELMTPTVGINPIKTGREKVALLRVPEDCTGFETTGKKSTPSEQARKRK</sequence>
<evidence type="ECO:0000313" key="7">
    <source>
        <dbReference type="Proteomes" id="UP000470186"/>
    </source>
</evidence>
<reference evidence="5 6" key="1">
    <citation type="submission" date="2019-10" db="EMBL/GenBank/DDBJ databases">
        <title>Evaluation of single-gene subtyping targets for Pseudomonas.</title>
        <authorList>
            <person name="Reichler S.J."/>
            <person name="Orsi R.H."/>
            <person name="Wiedmann M."/>
            <person name="Martin N.H."/>
            <person name="Murphy S.I."/>
        </authorList>
    </citation>
    <scope>NUCLEOTIDE SEQUENCE [LARGE SCALE GENOMIC DNA]</scope>
    <source>
        <strain evidence="4 6">FSL R10-1876</strain>
        <strain evidence="3 7">FSL R10-2107</strain>
        <strain evidence="2 5">FSL R10-2932</strain>
    </source>
</reference>
<evidence type="ECO:0000256" key="1">
    <source>
        <dbReference type="SAM" id="MobiDB-lite"/>
    </source>
</evidence>
<organism evidence="4 6">
    <name type="scientific">Pseudomonas helleri</name>
    <dbReference type="NCBI Taxonomy" id="1608996"/>
    <lineage>
        <taxon>Bacteria</taxon>
        <taxon>Pseudomonadati</taxon>
        <taxon>Pseudomonadota</taxon>
        <taxon>Gammaproteobacteria</taxon>
        <taxon>Pseudomonadales</taxon>
        <taxon>Pseudomonadaceae</taxon>
        <taxon>Pseudomonas</taxon>
    </lineage>
</organism>
<protein>
    <submittedName>
        <fullName evidence="4">VRR-NUC domain-containing protein</fullName>
    </submittedName>
</protein>
<dbReference type="EMBL" id="WIVX01000058">
    <property type="protein sequence ID" value="MQU32366.1"/>
    <property type="molecule type" value="Genomic_DNA"/>
</dbReference>
<dbReference type="Proteomes" id="UP000466863">
    <property type="component" value="Unassembled WGS sequence"/>
</dbReference>
<proteinExistence type="predicted"/>
<dbReference type="Proteomes" id="UP000447574">
    <property type="component" value="Unassembled WGS sequence"/>
</dbReference>
<evidence type="ECO:0000313" key="2">
    <source>
        <dbReference type="EMBL" id="MQT73787.1"/>
    </source>
</evidence>
<keyword evidence="7" id="KW-1185">Reference proteome</keyword>
<accession>A0A6A7Z386</accession>
<feature type="region of interest" description="Disordered" evidence="1">
    <location>
        <begin position="273"/>
        <end position="292"/>
    </location>
</feature>
<gene>
    <name evidence="4" type="ORF">GHO28_09355</name>
    <name evidence="3" type="ORF">GHO30_13350</name>
    <name evidence="2" type="ORF">GHO37_05660</name>
</gene>
<dbReference type="AlphaFoldDB" id="A0A6A7Z386"/>
<dbReference type="RefSeq" id="WP_153331406.1">
    <property type="nucleotide sequence ID" value="NZ_JBLZZP010000078.1"/>
</dbReference>
<dbReference type="EMBL" id="WIWF01000014">
    <property type="protein sequence ID" value="MQT73787.1"/>
    <property type="molecule type" value="Genomic_DNA"/>
</dbReference>
<evidence type="ECO:0000313" key="6">
    <source>
        <dbReference type="Proteomes" id="UP000466863"/>
    </source>
</evidence>
<name>A0A6A7Z386_9PSED</name>